<proteinExistence type="predicted"/>
<dbReference type="AlphaFoldDB" id="A0A6V7NW39"/>
<organism evidence="1">
    <name type="scientific">Ananas comosus var. bracteatus</name>
    <name type="common">red pineapple</name>
    <dbReference type="NCBI Taxonomy" id="296719"/>
    <lineage>
        <taxon>Eukaryota</taxon>
        <taxon>Viridiplantae</taxon>
        <taxon>Streptophyta</taxon>
        <taxon>Embryophyta</taxon>
        <taxon>Tracheophyta</taxon>
        <taxon>Spermatophyta</taxon>
        <taxon>Magnoliopsida</taxon>
        <taxon>Liliopsida</taxon>
        <taxon>Poales</taxon>
        <taxon>Bromeliaceae</taxon>
        <taxon>Bromelioideae</taxon>
        <taxon>Ananas</taxon>
    </lineage>
</organism>
<reference evidence="1" key="1">
    <citation type="submission" date="2020-07" db="EMBL/GenBank/DDBJ databases">
        <authorList>
            <person name="Lin J."/>
        </authorList>
    </citation>
    <scope>NUCLEOTIDE SEQUENCE</scope>
</reference>
<protein>
    <submittedName>
        <fullName evidence="1">Uncharacterized protein</fullName>
    </submittedName>
</protein>
<dbReference type="EMBL" id="LR862142">
    <property type="protein sequence ID" value="CAD1822785.1"/>
    <property type="molecule type" value="Genomic_DNA"/>
</dbReference>
<sequence length="143" mass="15107">MRAKLQNRQTSGSEACWADFKPVDGPSGLDRSNCLANGLRSGDLSIRPARLPSSPTLDPVGPLSPFALPPFPPTATVYSQIALAADRTIAAGLKQACGGFQSAAHACFPEGDRRRGGCRDRNAALPRRPLEFRLNALASGSPH</sequence>
<gene>
    <name evidence="1" type="ORF">CB5_LOCUS5996</name>
</gene>
<evidence type="ECO:0000313" key="1">
    <source>
        <dbReference type="EMBL" id="CAD1822785.1"/>
    </source>
</evidence>
<accession>A0A6V7NW39</accession>
<name>A0A6V7NW39_ANACO</name>